<dbReference type="InterPro" id="IPR047589">
    <property type="entry name" value="DUF11_rpt"/>
</dbReference>
<sequence>MTLLLRFSTITRGAITFTGNSLGISRGSGICTPGTTDAIGSFIINDPNSVCGTVPSSPSTGGGTTNNYMLNFSTNSLVLPSGSTVVYAELVWGGSYLINTAGGEDLSARLNDPVRFSTPTGMFNIEPGTFFNYAINSEGDMAYVRSANVTALVAGGGAGTYGAGRIVGTLDPDPRGTSFAGWTLGVVYVNPSLPYRSMTLYVANSPIQVGFPPENEMIGNFQTPSVGPISGRLFVSAQEGEASVAGDFLRFGPTLANLTTLPQPAGFTNNFFQSLIYDDNGNINPTATFGDRNPTPGQPGSNIIEGNRQGWDIANVDIVPGLMNGQTSAILQFGTNRDGYAINLVAIQIDNIPPTLLVEKNSIPDTVTVGEEIVYTIVVSNDGDSPLENTVLTDPLPAGVMFQSVQTTQGTASFAAGTVTVDIGTIPVGQNVTVNITVLATAAGFITNIASAQANDTGMISSSASNNVNPLPPPILEIEKFDSPPIVAVNSELVYIIVVSNIGGSTATNVIMNDPLPAGTTFVSAESDQGTISFDGTTITNDIGSLAPGETVRITIVVIPTVTGTVLNTATTFSDQTEPESDTTETQVIEQPILELVISKFAGPDPATVGEELVYTIVVSNETTDLLTGVEVEDMLPAGLVFVSAETTQGTVAEVAGTVTALIGALAPGQSEIITITVIPTAPGIVTNTATATSDQTPPVSSTIDTTVNALPPAFLTIEKLAKPDLVTLGNEVTFQVTVCNMGETVATNVVVVDTLPTGAEVTVIQVSEGTFVQAGQTITASFGALSPGSCANLTIEAIVSATGTLTNTAVVTADNVEDSETATADVTVLQPLAISKQASSNPALLGSPLQYTISVANLGELPLTNVIVNDVIPPTVEFVSVQSEGGTCSVSGQTVTCFLGTLEGQQEQTIVITVIPLLEGTVTNSATAQADNTPPVTATVTTLVVRTLECISVSKLFDWVVNRSDFVVEESIPEDCRAFVEQAIAGGRQVLVSCNVVPVSGECSVTVVKRLPLPIIGSQAAIVLTTCSAEVTITLTDSGTGETCTFTLLVKNNEKVSLCLPLPLDESNIASQIFDIHCDARLTDSLTIELQLDWCLELVVKFIIPMMVEATFCQPRALIPIPEVCSISFPKQCPEVFPFV</sequence>
<dbReference type="Gene3D" id="2.60.40.10">
    <property type="entry name" value="Immunoglobulins"/>
    <property type="match status" value="2"/>
</dbReference>
<evidence type="ECO:0000313" key="2">
    <source>
        <dbReference type="EMBL" id="MCY9761792.1"/>
    </source>
</evidence>
<feature type="domain" description="DUF11" evidence="1">
    <location>
        <begin position="476"/>
        <end position="581"/>
    </location>
</feature>
<organism evidence="2 3">
    <name type="scientific">Paenibacillus alvei</name>
    <name type="common">Bacillus alvei</name>
    <dbReference type="NCBI Taxonomy" id="44250"/>
    <lineage>
        <taxon>Bacteria</taxon>
        <taxon>Bacillati</taxon>
        <taxon>Bacillota</taxon>
        <taxon>Bacilli</taxon>
        <taxon>Bacillales</taxon>
        <taxon>Paenibacillaceae</taxon>
        <taxon>Paenibacillus</taxon>
    </lineage>
</organism>
<gene>
    <name evidence="2" type="ORF">M5X12_14540</name>
</gene>
<name>A0ABT4GYI7_PAEAL</name>
<keyword evidence="3" id="KW-1185">Reference proteome</keyword>
<comment type="caution">
    <text evidence="2">The sequence shown here is derived from an EMBL/GenBank/DDBJ whole genome shotgun (WGS) entry which is preliminary data.</text>
</comment>
<dbReference type="Gene3D" id="2.60.40.1170">
    <property type="entry name" value="Mu homology domain, subdomain B"/>
    <property type="match status" value="3"/>
</dbReference>
<dbReference type="InterPro" id="IPR013783">
    <property type="entry name" value="Ig-like_fold"/>
</dbReference>
<dbReference type="NCBIfam" id="TIGR01451">
    <property type="entry name" value="B_ant_repeat"/>
    <property type="match status" value="5"/>
</dbReference>
<feature type="domain" description="DUF11" evidence="1">
    <location>
        <begin position="833"/>
        <end position="935"/>
    </location>
</feature>
<dbReference type="Pfam" id="PF01345">
    <property type="entry name" value="DUF11"/>
    <property type="match status" value="5"/>
</dbReference>
<feature type="domain" description="DUF11" evidence="1">
    <location>
        <begin position="716"/>
        <end position="823"/>
    </location>
</feature>
<dbReference type="PANTHER" id="PTHR34819">
    <property type="entry name" value="LARGE CYSTEINE-RICH PERIPLASMIC PROTEIN OMCB"/>
    <property type="match status" value="1"/>
</dbReference>
<evidence type="ECO:0000259" key="1">
    <source>
        <dbReference type="Pfam" id="PF01345"/>
    </source>
</evidence>
<dbReference type="PANTHER" id="PTHR34819:SF3">
    <property type="entry name" value="CELL SURFACE PROTEIN"/>
    <property type="match status" value="1"/>
</dbReference>
<dbReference type="InterPro" id="IPR001434">
    <property type="entry name" value="OmcB-like_DUF11"/>
</dbReference>
<dbReference type="InterPro" id="IPR051172">
    <property type="entry name" value="Chlamydia_OmcB"/>
</dbReference>
<proteinExistence type="predicted"/>
<accession>A0ABT4GYI7</accession>
<dbReference type="GeneID" id="94490896"/>
<dbReference type="EMBL" id="JAMDNP010000023">
    <property type="protein sequence ID" value="MCY9761792.1"/>
    <property type="molecule type" value="Genomic_DNA"/>
</dbReference>
<protein>
    <submittedName>
        <fullName evidence="2">DUF11 domain-containing protein</fullName>
    </submittedName>
</protein>
<dbReference type="Proteomes" id="UP001527181">
    <property type="component" value="Unassembled WGS sequence"/>
</dbReference>
<dbReference type="RefSeq" id="WP_005549321.1">
    <property type="nucleotide sequence ID" value="NZ_JAMDLX010000042.1"/>
</dbReference>
<feature type="domain" description="DUF11" evidence="1">
    <location>
        <begin position="596"/>
        <end position="699"/>
    </location>
</feature>
<reference evidence="2 3" key="1">
    <citation type="submission" date="2022-05" db="EMBL/GenBank/DDBJ databases">
        <title>Genome Sequencing of Bee-Associated Microbes.</title>
        <authorList>
            <person name="Dunlap C."/>
        </authorList>
    </citation>
    <scope>NUCLEOTIDE SEQUENCE [LARGE SCALE GENOMIC DNA]</scope>
    <source>
        <strain evidence="2 3">NRRL B-04010</strain>
    </source>
</reference>
<feature type="domain" description="DUF11" evidence="1">
    <location>
        <begin position="357"/>
        <end position="467"/>
    </location>
</feature>
<evidence type="ECO:0000313" key="3">
    <source>
        <dbReference type="Proteomes" id="UP001527181"/>
    </source>
</evidence>